<keyword evidence="2" id="KW-0808">Transferase</keyword>
<dbReference type="PANTHER" id="PTHR12049:SF7">
    <property type="entry name" value="PROTEIN ARGININE METHYLTRANSFERASE NDUFAF7, MITOCHONDRIAL"/>
    <property type="match status" value="1"/>
</dbReference>
<evidence type="ECO:0000256" key="2">
    <source>
        <dbReference type="ARBA" id="ARBA00022679"/>
    </source>
</evidence>
<name>A0ABM8V2P3_THEXY</name>
<gene>
    <name evidence="3" type="primary">txxe 1407</name>
    <name evidence="3" type="ORF">TXXE_07100</name>
</gene>
<dbReference type="Pfam" id="PF02636">
    <property type="entry name" value="Methyltransf_28"/>
    <property type="match status" value="1"/>
</dbReference>
<dbReference type="InterPro" id="IPR029063">
    <property type="entry name" value="SAM-dependent_MTases_sf"/>
</dbReference>
<dbReference type="Proteomes" id="UP000681526">
    <property type="component" value="Unassembled WGS sequence"/>
</dbReference>
<evidence type="ECO:0000313" key="4">
    <source>
        <dbReference type="Proteomes" id="UP000681526"/>
    </source>
</evidence>
<accession>A0ABM8V2P3</accession>
<dbReference type="Gene3D" id="3.40.50.12710">
    <property type="match status" value="1"/>
</dbReference>
<dbReference type="InterPro" id="IPR038375">
    <property type="entry name" value="NDUFAF7_sf"/>
</dbReference>
<evidence type="ECO:0000256" key="1">
    <source>
        <dbReference type="ARBA" id="ARBA00022603"/>
    </source>
</evidence>
<evidence type="ECO:0000313" key="3">
    <source>
        <dbReference type="EMBL" id="CAG5083659.1"/>
    </source>
</evidence>
<keyword evidence="4" id="KW-1185">Reference proteome</keyword>
<dbReference type="RefSeq" id="WP_213484016.1">
    <property type="nucleotide sequence ID" value="NZ_CAJRAY010000032.1"/>
</dbReference>
<dbReference type="PANTHER" id="PTHR12049">
    <property type="entry name" value="PROTEIN ARGININE METHYLTRANSFERASE NDUFAF7, MITOCHONDRIAL"/>
    <property type="match status" value="1"/>
</dbReference>
<keyword evidence="1" id="KW-0489">Methyltransferase</keyword>
<sequence length="388" mass="43500">MTERDETQMTELTGLLIRRIREDGRTGYVTDADGKRRSLPAIPFRDYMAVCLYDEKHGYYAAGPNRVGREGDFYTSADIGGIMSAVLARFASGTFAGSGRPPVVFEWGAGTGRLGIRLLEEWRNIEPDRAASVRYVMADSHAGHREAARRGAAEAGFAASVEALAPDEAEARLAEAERPLILANELLDAFPFRRIKREGGMLWEIGAAYDEREGRLRDALMPLDQASLNRLEAEGLMPLEGQEAEWGTDALAWLEQMLGIVRAGRIVLIDYGDVQEELLAPHRMKGTMRCYRRHVVHDNPYRYPGDQDITAHVNFTAVMRTAEQCGWRTAWYGTQMRFLLEGGVLELLREHAGTDPFSPEARRNRAVRQLLLSDGMSELFKVVVLERP</sequence>
<dbReference type="SUPFAM" id="SSF53335">
    <property type="entry name" value="S-adenosyl-L-methionine-dependent methyltransferases"/>
    <property type="match status" value="1"/>
</dbReference>
<comment type="caution">
    <text evidence="3">The sequence shown here is derived from an EMBL/GenBank/DDBJ whole genome shotgun (WGS) entry which is preliminary data.</text>
</comment>
<dbReference type="EMBL" id="CAJRAY010000032">
    <property type="protein sequence ID" value="CAG5083659.1"/>
    <property type="molecule type" value="Genomic_DNA"/>
</dbReference>
<reference evidence="3 4" key="1">
    <citation type="submission" date="2021-04" db="EMBL/GenBank/DDBJ databases">
        <authorList>
            <person name="Rakotoarivonina H."/>
        </authorList>
    </citation>
    <scope>NUCLEOTIDE SEQUENCE [LARGE SCALE GENOMIC DNA]</scope>
    <source>
        <strain evidence="3 4">XE</strain>
    </source>
</reference>
<dbReference type="InterPro" id="IPR003788">
    <property type="entry name" value="NDUFAF7"/>
</dbReference>
<evidence type="ECO:0008006" key="5">
    <source>
        <dbReference type="Google" id="ProtNLM"/>
    </source>
</evidence>
<proteinExistence type="predicted"/>
<organism evidence="3 4">
    <name type="scientific">Thermobacillus xylanilyticus</name>
    <dbReference type="NCBI Taxonomy" id="76633"/>
    <lineage>
        <taxon>Bacteria</taxon>
        <taxon>Bacillati</taxon>
        <taxon>Bacillota</taxon>
        <taxon>Bacilli</taxon>
        <taxon>Bacillales</taxon>
        <taxon>Paenibacillaceae</taxon>
        <taxon>Thermobacillus</taxon>
    </lineage>
</organism>
<protein>
    <recommendedName>
        <fullName evidence="5">SAM-dependent methyltransferase</fullName>
    </recommendedName>
</protein>